<dbReference type="AlphaFoldDB" id="A0A1T2L1M8"/>
<reference evidence="2 3" key="1">
    <citation type="submission" date="2016-11" db="EMBL/GenBank/DDBJ databases">
        <title>Mixed transmission modes and dynamic genome evolution in an obligate animal-bacterial symbiosis.</title>
        <authorList>
            <person name="Russell S.L."/>
            <person name="Corbett-Detig R.B."/>
            <person name="Cavanaugh C.M."/>
        </authorList>
    </citation>
    <scope>NUCLEOTIDE SEQUENCE [LARGE SCALE GENOMIC DNA]</scope>
    <source>
        <strain evidence="2">Sp-SM6</strain>
    </source>
</reference>
<evidence type="ECO:0000256" key="1">
    <source>
        <dbReference type="SAM" id="MobiDB-lite"/>
    </source>
</evidence>
<feature type="compositionally biased region" description="Basic and acidic residues" evidence="1">
    <location>
        <begin position="65"/>
        <end position="76"/>
    </location>
</feature>
<sequence length="76" mass="8410">MQTDGNSRSYWQIEVGGYPETEPSSRTGIKLAVAETRGEGLRAINQRALTDHHCGRTRHQSVHAIEGRNIHAEDVG</sequence>
<keyword evidence="3" id="KW-1185">Reference proteome</keyword>
<dbReference type="EMBL" id="MPRK01000146">
    <property type="protein sequence ID" value="OOZ38982.1"/>
    <property type="molecule type" value="Genomic_DNA"/>
</dbReference>
<evidence type="ECO:0000313" key="2">
    <source>
        <dbReference type="EMBL" id="OOZ38982.1"/>
    </source>
</evidence>
<protein>
    <submittedName>
        <fullName evidence="2">Uncharacterized protein</fullName>
    </submittedName>
</protein>
<organism evidence="2 3">
    <name type="scientific">Solemya elarraichensis gill symbiont</name>
    <dbReference type="NCBI Taxonomy" id="1918949"/>
    <lineage>
        <taxon>Bacteria</taxon>
        <taxon>Pseudomonadati</taxon>
        <taxon>Pseudomonadota</taxon>
        <taxon>Gammaproteobacteria</taxon>
        <taxon>sulfur-oxidizing symbionts</taxon>
    </lineage>
</organism>
<feature type="region of interest" description="Disordered" evidence="1">
    <location>
        <begin position="54"/>
        <end position="76"/>
    </location>
</feature>
<comment type="caution">
    <text evidence="2">The sequence shown here is derived from an EMBL/GenBank/DDBJ whole genome shotgun (WGS) entry which is preliminary data.</text>
</comment>
<dbReference type="Proteomes" id="UP000190198">
    <property type="component" value="Unassembled WGS sequence"/>
</dbReference>
<accession>A0A1T2L1M8</accession>
<name>A0A1T2L1M8_9GAMM</name>
<evidence type="ECO:0000313" key="3">
    <source>
        <dbReference type="Proteomes" id="UP000190198"/>
    </source>
</evidence>
<gene>
    <name evidence="2" type="ORF">BOW52_07785</name>
</gene>
<proteinExistence type="predicted"/>